<evidence type="ECO:0000313" key="5">
    <source>
        <dbReference type="Proteomes" id="UP000274786"/>
    </source>
</evidence>
<gene>
    <name evidence="4" type="ORF">BCL79_2764</name>
</gene>
<dbReference type="RefSeq" id="WP_121042034.1">
    <property type="nucleotide sequence ID" value="NZ_RCDC01000005.1"/>
</dbReference>
<dbReference type="Pfam" id="PF09718">
    <property type="entry name" value="Tape_meas_lam_C"/>
    <property type="match status" value="1"/>
</dbReference>
<evidence type="ECO:0000259" key="3">
    <source>
        <dbReference type="Pfam" id="PF09718"/>
    </source>
</evidence>
<accession>A0A498CEI6</accession>
<evidence type="ECO:0000256" key="1">
    <source>
        <dbReference type="SAM" id="Coils"/>
    </source>
</evidence>
<dbReference type="InterPro" id="IPR009628">
    <property type="entry name" value="Phage_tape_measure_N"/>
</dbReference>
<dbReference type="Proteomes" id="UP000274786">
    <property type="component" value="Unassembled WGS sequence"/>
</dbReference>
<evidence type="ECO:0000259" key="2">
    <source>
        <dbReference type="Pfam" id="PF06791"/>
    </source>
</evidence>
<dbReference type="InterPro" id="IPR006431">
    <property type="entry name" value="Phage_tape_meas_C"/>
</dbReference>
<feature type="coiled-coil region" evidence="1">
    <location>
        <begin position="192"/>
        <end position="222"/>
    </location>
</feature>
<dbReference type="NCBIfam" id="TIGR01541">
    <property type="entry name" value="tape_meas_lam_C"/>
    <property type="match status" value="1"/>
</dbReference>
<proteinExistence type="predicted"/>
<feature type="domain" description="Bacteriophage tail tape measure N-terminal" evidence="2">
    <location>
        <begin position="328"/>
        <end position="478"/>
    </location>
</feature>
<dbReference type="EMBL" id="RCDC01000005">
    <property type="protein sequence ID" value="RLK53457.1"/>
    <property type="molecule type" value="Genomic_DNA"/>
</dbReference>
<protein>
    <submittedName>
        <fullName evidence="4">Lambda family phage tail tape measure protein</fullName>
    </submittedName>
</protein>
<dbReference type="OrthoDB" id="6058417at2"/>
<feature type="coiled-coil region" evidence="1">
    <location>
        <begin position="30"/>
        <end position="57"/>
    </location>
</feature>
<dbReference type="AlphaFoldDB" id="A0A498CEI6"/>
<evidence type="ECO:0000313" key="4">
    <source>
        <dbReference type="EMBL" id="RLK53457.1"/>
    </source>
</evidence>
<comment type="caution">
    <text evidence="4">The sequence shown here is derived from an EMBL/GenBank/DDBJ whole genome shotgun (WGS) entry which is preliminary data.</text>
</comment>
<feature type="domain" description="Bacteriophage tail tape measure C-terminal" evidence="3">
    <location>
        <begin position="893"/>
        <end position="967"/>
    </location>
</feature>
<name>A0A498CEI6_9GAMM</name>
<reference evidence="4 5" key="1">
    <citation type="submission" date="2018-10" db="EMBL/GenBank/DDBJ databases">
        <title>Comparative analysis of microorganisms from saline springs in Andes Mountain Range, Colombia.</title>
        <authorList>
            <person name="Rubin E."/>
        </authorList>
    </citation>
    <scope>NUCLEOTIDE SEQUENCE [LARGE SCALE GENOMIC DNA]</scope>
    <source>
        <strain evidence="4 5">USBA GBX 843</strain>
    </source>
</reference>
<keyword evidence="1" id="KW-0175">Coiled coil</keyword>
<sequence>MADIAELGYKVDSSGLVEGTKALDDNAAAAEKTGNAAARLEKEYQSMSRTVDQSSKALGDRLGGALDRIGVGTGSVIAELQTLNRTQSEVLAALGGLDTRLTGTASALKAYEAAGQQAAAAVTSTATASQRLETDLAAQEARYRSVAREAVAYAESTRGANLSDRALAEAAREATSAYDSRAAVTARMGTEQERLAARAKSLQEAEARATNQAKDAARATQAQELNLKKLLGQIDPTVAGLNRLADMEDRLAKARDLGLIKPQVFQQYQAQLEATRAKTLAAAQGTGTLSGQLGQLNLRSVETQQSLVSLIRSLATGDIGQAQSSITSLTARTGALSSAFTLTGLAVGGTVAAIAGVAVVAAKGYMEMRQLEGIVTATGNASGYTTDQLMHMRSELGSATGNYKDATAAISMLVSEGRASGQALELIASSAVNLSTLTGSSISSTVNEIEALATGGADALVKLNDRYNFLTPEIYRHIEAVREQRGDYAATQSALEQFDQVMNERAENMAESAGVVERAWKGALAAFRGTMEEIKSIGRNDLDSQIGRLKDDLAFFQTLQRSPIPGDATRGNAGVQEMQRRIEQLSEWKQELDDGAKILGQIAQHGKDVVVTERDMARERAAADEALKGRLAGLDREASKLLARNKIIELYNKLDVDAYDINGKKLPPDSRLLDGSMERLIARSNADIDKQFNKRDGLGKKNADDNSVQTFIANVERQITANQQLADSGDKVTASDRMVIQARQMLADKTNNMTAATRTLLQAMIPQLEASDAQAQAEVQRQRGMQASLALTERLTQLEKQRQEQADIDLMGIGRGGDATQMLQRQLDIQRQFLREQEKLDKAYNSDRLSLTAEAAVIRKAQYDQDTASLQTSLNNSLDIERNYQERRAAMLGDWRTGVNRVWADYVSAAGNASDQAGSLVSNSLSGMEDALVRLAQTGKLSFTSLANSIIADLARIAAKQAAVGLFNAVAGAWGGGSTYTGSGTGAGSIGSFGNNLMSFGGGRANGGPVRGSTLYEVGEGGKPELFNDGRGRTYLIPGNNGNVVPAAPTSTGSASAAAPTPQFNITINGATGGGTATAKPNQSGGADIEVMLDQMEGRIAGNFAQGVSPLNSALEGRYDVAARV</sequence>
<dbReference type="Pfam" id="PF06791">
    <property type="entry name" value="TMP_2"/>
    <property type="match status" value="1"/>
</dbReference>
<organism evidence="4 5">
    <name type="scientific">Stenotrophomonas rhizophila</name>
    <dbReference type="NCBI Taxonomy" id="216778"/>
    <lineage>
        <taxon>Bacteria</taxon>
        <taxon>Pseudomonadati</taxon>
        <taxon>Pseudomonadota</taxon>
        <taxon>Gammaproteobacteria</taxon>
        <taxon>Lysobacterales</taxon>
        <taxon>Lysobacteraceae</taxon>
        <taxon>Stenotrophomonas</taxon>
    </lineage>
</organism>